<dbReference type="EMBL" id="BAABHB010000009">
    <property type="protein sequence ID" value="GAA4412482.1"/>
    <property type="molecule type" value="Genomic_DNA"/>
</dbReference>
<evidence type="ECO:0000313" key="2">
    <source>
        <dbReference type="Proteomes" id="UP001500936"/>
    </source>
</evidence>
<organism evidence="1 2">
    <name type="scientific">Nibrella viscosa</name>
    <dbReference type="NCBI Taxonomy" id="1084524"/>
    <lineage>
        <taxon>Bacteria</taxon>
        <taxon>Pseudomonadati</taxon>
        <taxon>Bacteroidota</taxon>
        <taxon>Cytophagia</taxon>
        <taxon>Cytophagales</taxon>
        <taxon>Spirosomataceae</taxon>
        <taxon>Nibrella</taxon>
    </lineage>
</organism>
<sequence>MREQRHITRVISLFLTGLLLLVTGGIVTPGGLAWADTQAGTQQAVETKQNNDKANDQSSDLIIKAASLEAVVTTAVSFDFSHVMYLLPPPSVLLMADQPMLPRLFEVPYFYFSYFRHIFGHHIASNAP</sequence>
<evidence type="ECO:0000313" key="1">
    <source>
        <dbReference type="EMBL" id="GAA4412482.1"/>
    </source>
</evidence>
<proteinExistence type="predicted"/>
<keyword evidence="2" id="KW-1185">Reference proteome</keyword>
<dbReference type="RefSeq" id="WP_345269685.1">
    <property type="nucleotide sequence ID" value="NZ_BAABHB010000009.1"/>
</dbReference>
<gene>
    <name evidence="1" type="ORF">GCM10023187_39650</name>
</gene>
<dbReference type="Proteomes" id="UP001500936">
    <property type="component" value="Unassembled WGS sequence"/>
</dbReference>
<reference evidence="2" key="1">
    <citation type="journal article" date="2019" name="Int. J. Syst. Evol. Microbiol.">
        <title>The Global Catalogue of Microorganisms (GCM) 10K type strain sequencing project: providing services to taxonomists for standard genome sequencing and annotation.</title>
        <authorList>
            <consortium name="The Broad Institute Genomics Platform"/>
            <consortium name="The Broad Institute Genome Sequencing Center for Infectious Disease"/>
            <person name="Wu L."/>
            <person name="Ma J."/>
        </authorList>
    </citation>
    <scope>NUCLEOTIDE SEQUENCE [LARGE SCALE GENOMIC DNA]</scope>
    <source>
        <strain evidence="2">JCM 17925</strain>
    </source>
</reference>
<comment type="caution">
    <text evidence="1">The sequence shown here is derived from an EMBL/GenBank/DDBJ whole genome shotgun (WGS) entry which is preliminary data.</text>
</comment>
<protein>
    <submittedName>
        <fullName evidence="1">Uncharacterized protein</fullName>
    </submittedName>
</protein>
<accession>A0ABP8KPE8</accession>
<name>A0ABP8KPE8_9BACT</name>